<name>A0A443PR01_9MAGN</name>
<evidence type="ECO:0000313" key="1">
    <source>
        <dbReference type="EMBL" id="RWR93208.1"/>
    </source>
</evidence>
<dbReference type="OrthoDB" id="10548647at2759"/>
<dbReference type="EMBL" id="QPKB01000010">
    <property type="protein sequence ID" value="RWR93208.1"/>
    <property type="molecule type" value="Genomic_DNA"/>
</dbReference>
<dbReference type="AlphaFoldDB" id="A0A443PR01"/>
<comment type="caution">
    <text evidence="1">The sequence shown here is derived from an EMBL/GenBank/DDBJ whole genome shotgun (WGS) entry which is preliminary data.</text>
</comment>
<organism evidence="1 2">
    <name type="scientific">Cinnamomum micranthum f. kanehirae</name>
    <dbReference type="NCBI Taxonomy" id="337451"/>
    <lineage>
        <taxon>Eukaryota</taxon>
        <taxon>Viridiplantae</taxon>
        <taxon>Streptophyta</taxon>
        <taxon>Embryophyta</taxon>
        <taxon>Tracheophyta</taxon>
        <taxon>Spermatophyta</taxon>
        <taxon>Magnoliopsida</taxon>
        <taxon>Magnoliidae</taxon>
        <taxon>Laurales</taxon>
        <taxon>Lauraceae</taxon>
        <taxon>Cinnamomum</taxon>
    </lineage>
</organism>
<reference evidence="1 2" key="1">
    <citation type="journal article" date="2019" name="Nat. Plants">
        <title>Stout camphor tree genome fills gaps in understanding of flowering plant genome evolution.</title>
        <authorList>
            <person name="Chaw S.M."/>
            <person name="Liu Y.C."/>
            <person name="Wu Y.W."/>
            <person name="Wang H.Y."/>
            <person name="Lin C.I."/>
            <person name="Wu C.S."/>
            <person name="Ke H.M."/>
            <person name="Chang L.Y."/>
            <person name="Hsu C.Y."/>
            <person name="Yang H.T."/>
            <person name="Sudianto E."/>
            <person name="Hsu M.H."/>
            <person name="Wu K.P."/>
            <person name="Wang L.N."/>
            <person name="Leebens-Mack J.H."/>
            <person name="Tsai I.J."/>
        </authorList>
    </citation>
    <scope>NUCLEOTIDE SEQUENCE [LARGE SCALE GENOMIC DNA]</scope>
    <source>
        <strain evidence="2">cv. Chaw 1501</strain>
        <tissue evidence="1">Young leaves</tissue>
    </source>
</reference>
<dbReference type="Proteomes" id="UP000283530">
    <property type="component" value="Unassembled WGS sequence"/>
</dbReference>
<sequence length="190" mass="21765">MDESSDFSDWSENTFDEEEEAERLTAIYNVEVLRRVGLPATRKELAERGLPWTFSIELSLIENFENTPWDEEGTIYVPPPYAHLDGLGQNIIGDGRLRSKYGVCNGDDTWVLTAETGNGYSRCVADIGLEVNEANWEYKHITLVENLGYECIIVLVGEDKAHVERPFEDRQYLCGTWVCVRRVLSIRRKV</sequence>
<gene>
    <name evidence="1" type="ORF">CKAN_02244600</name>
</gene>
<accession>A0A443PR01</accession>
<protein>
    <submittedName>
        <fullName evidence="1">Uncharacterized protein</fullName>
    </submittedName>
</protein>
<evidence type="ECO:0000313" key="2">
    <source>
        <dbReference type="Proteomes" id="UP000283530"/>
    </source>
</evidence>
<dbReference type="STRING" id="337451.A0A443PR01"/>
<proteinExistence type="predicted"/>
<keyword evidence="2" id="KW-1185">Reference proteome</keyword>